<evidence type="ECO:0000313" key="2">
    <source>
        <dbReference type="EMBL" id="ASR46352.1"/>
    </source>
</evidence>
<dbReference type="Gene3D" id="1.20.120.450">
    <property type="entry name" value="dinb family like domain"/>
    <property type="match status" value="1"/>
</dbReference>
<dbReference type="OrthoDB" id="2964295at2"/>
<evidence type="ECO:0000259" key="1">
    <source>
        <dbReference type="Pfam" id="PF12867"/>
    </source>
</evidence>
<proteinExistence type="predicted"/>
<feature type="domain" description="DinB-like" evidence="1">
    <location>
        <begin position="4"/>
        <end position="116"/>
    </location>
</feature>
<dbReference type="InterPro" id="IPR034660">
    <property type="entry name" value="DinB/YfiT-like"/>
</dbReference>
<keyword evidence="3" id="KW-1185">Reference proteome</keyword>
<dbReference type="STRING" id="172713.GCA_001705305_00776"/>
<accession>A0A222WK15</accession>
<dbReference type="Proteomes" id="UP000214666">
    <property type="component" value="Chromosome"/>
</dbReference>
<evidence type="ECO:0000313" key="3">
    <source>
        <dbReference type="Proteomes" id="UP000214666"/>
    </source>
</evidence>
<reference evidence="2 3" key="1">
    <citation type="submission" date="2017-03" db="EMBL/GenBank/DDBJ databases">
        <title>Complete genome sequence of Paenibacillus Kribbensis producing bioflocculants.</title>
        <authorList>
            <person name="Lee H.-G."/>
            <person name="Oh H.-M."/>
        </authorList>
    </citation>
    <scope>NUCLEOTIDE SEQUENCE [LARGE SCALE GENOMIC DNA]</scope>
    <source>
        <strain evidence="2 3">AM49</strain>
    </source>
</reference>
<name>A0A222WK15_9BACL</name>
<dbReference type="KEGG" id="pkb:B4V02_06505"/>
<gene>
    <name evidence="2" type="ORF">B4V02_06505</name>
</gene>
<dbReference type="EMBL" id="CP020028">
    <property type="protein sequence ID" value="ASR46352.1"/>
    <property type="molecule type" value="Genomic_DNA"/>
</dbReference>
<dbReference type="InterPro" id="IPR024775">
    <property type="entry name" value="DinB-like"/>
</dbReference>
<dbReference type="SUPFAM" id="SSF109854">
    <property type="entry name" value="DinB/YfiT-like putative metalloenzymes"/>
    <property type="match status" value="1"/>
</dbReference>
<protein>
    <submittedName>
        <fullName evidence="2">DUF1706 domain-containing protein</fullName>
    </submittedName>
</protein>
<dbReference type="AlphaFoldDB" id="A0A222WK15"/>
<dbReference type="Pfam" id="PF12867">
    <property type="entry name" value="DinB_2"/>
    <property type="match status" value="1"/>
</dbReference>
<organism evidence="2 3">
    <name type="scientific">Paenibacillus kribbensis</name>
    <dbReference type="NCBI Taxonomy" id="172713"/>
    <lineage>
        <taxon>Bacteria</taxon>
        <taxon>Bacillati</taxon>
        <taxon>Bacillota</taxon>
        <taxon>Bacilli</taxon>
        <taxon>Bacillales</taxon>
        <taxon>Paenibacillaceae</taxon>
        <taxon>Paenibacillus</taxon>
    </lineage>
</organism>
<sequence>MAIAGTWSIQDIISHIMGWDKSLTKTLIQIINDEQVSFQEQPDVQAFNDASVAFGRNMKPHELLNEAIAQRKQMIRKLKMVSELAFVRPFPNSPYTMENFLQQMFVLHDRHHKEQIMKALRAIR</sequence>